<name>A0ABV1AC43_9TELE</name>
<evidence type="ECO:0000313" key="1">
    <source>
        <dbReference type="EMBL" id="MEQ2316119.1"/>
    </source>
</evidence>
<dbReference type="EMBL" id="JAHRIP010088014">
    <property type="protein sequence ID" value="MEQ2316119.1"/>
    <property type="molecule type" value="Genomic_DNA"/>
</dbReference>
<comment type="caution">
    <text evidence="1">The sequence shown here is derived from an EMBL/GenBank/DDBJ whole genome shotgun (WGS) entry which is preliminary data.</text>
</comment>
<proteinExistence type="predicted"/>
<gene>
    <name evidence="1" type="ORF">AMECASPLE_029470</name>
</gene>
<protein>
    <recommendedName>
        <fullName evidence="3">Secreted protein</fullName>
    </recommendedName>
</protein>
<keyword evidence="2" id="KW-1185">Reference proteome</keyword>
<sequence length="108" mass="12784">MPPCMPRSMCAVAVIMHLCNWPSCFKAIRPTMNEFINNHILQFTLDMWQQYTAVQLHTPRNPHSSPELFKHHLYLKHKLKQEKQNTLFFIVTRQNVFCVATKYDSLAH</sequence>
<evidence type="ECO:0008006" key="3">
    <source>
        <dbReference type="Google" id="ProtNLM"/>
    </source>
</evidence>
<organism evidence="1 2">
    <name type="scientific">Ameca splendens</name>
    <dbReference type="NCBI Taxonomy" id="208324"/>
    <lineage>
        <taxon>Eukaryota</taxon>
        <taxon>Metazoa</taxon>
        <taxon>Chordata</taxon>
        <taxon>Craniata</taxon>
        <taxon>Vertebrata</taxon>
        <taxon>Euteleostomi</taxon>
        <taxon>Actinopterygii</taxon>
        <taxon>Neopterygii</taxon>
        <taxon>Teleostei</taxon>
        <taxon>Neoteleostei</taxon>
        <taxon>Acanthomorphata</taxon>
        <taxon>Ovalentaria</taxon>
        <taxon>Atherinomorphae</taxon>
        <taxon>Cyprinodontiformes</taxon>
        <taxon>Goodeidae</taxon>
        <taxon>Ameca</taxon>
    </lineage>
</organism>
<accession>A0ABV1AC43</accession>
<evidence type="ECO:0000313" key="2">
    <source>
        <dbReference type="Proteomes" id="UP001469553"/>
    </source>
</evidence>
<dbReference type="Proteomes" id="UP001469553">
    <property type="component" value="Unassembled WGS sequence"/>
</dbReference>
<reference evidence="1 2" key="1">
    <citation type="submission" date="2021-06" db="EMBL/GenBank/DDBJ databases">
        <authorList>
            <person name="Palmer J.M."/>
        </authorList>
    </citation>
    <scope>NUCLEOTIDE SEQUENCE [LARGE SCALE GENOMIC DNA]</scope>
    <source>
        <strain evidence="1 2">AS_MEX2019</strain>
        <tissue evidence="1">Muscle</tissue>
    </source>
</reference>